<dbReference type="AlphaFoldDB" id="A0A8B5Y6K7"/>
<gene>
    <name evidence="1" type="ORF">CHCC16736_0461</name>
</gene>
<name>A0A8B5Y6K7_BACLI</name>
<dbReference type="Proteomes" id="UP000435910">
    <property type="component" value="Unassembled WGS sequence"/>
</dbReference>
<protein>
    <submittedName>
        <fullName evidence="1">Uncharacterized protein</fullName>
    </submittedName>
</protein>
<sequence>MTINLKVIQEKPKGLSVDDIQDGFFLVKGDNAWVIRSHARDFSLIDLGTFKIHLMSKTDLEDFINSWIDIKILSPKQVNLNIGFQWRD</sequence>
<evidence type="ECO:0000313" key="2">
    <source>
        <dbReference type="Proteomes" id="UP000435910"/>
    </source>
</evidence>
<proteinExistence type="predicted"/>
<accession>A0A8B5Y6K7</accession>
<organism evidence="1 2">
    <name type="scientific">Bacillus licheniformis</name>
    <dbReference type="NCBI Taxonomy" id="1402"/>
    <lineage>
        <taxon>Bacteria</taxon>
        <taxon>Bacillati</taxon>
        <taxon>Bacillota</taxon>
        <taxon>Bacilli</taxon>
        <taxon>Bacillales</taxon>
        <taxon>Bacillaceae</taxon>
        <taxon>Bacillus</taxon>
    </lineage>
</organism>
<dbReference type="RefSeq" id="WP_094023868.1">
    <property type="nucleotide sequence ID" value="NZ_CAVNYJ010000010.1"/>
</dbReference>
<reference evidence="1 2" key="1">
    <citation type="submission" date="2019-06" db="EMBL/GenBank/DDBJ databases">
        <title>Genome sequence analysis of &gt;100 Bacillus licheniformis strains suggests intrinsic resistance to this species.</title>
        <authorList>
            <person name="Wels M."/>
            <person name="Siezen R.J."/>
            <person name="Johansen E."/>
            <person name="Stuer-Lauridsen B."/>
            <person name="Bjerre K."/>
            <person name="Nielsen B.K.K."/>
        </authorList>
    </citation>
    <scope>NUCLEOTIDE SEQUENCE [LARGE SCALE GENOMIC DNA]</scope>
    <source>
        <strain evidence="1 2">BAC-16736</strain>
    </source>
</reference>
<comment type="caution">
    <text evidence="1">The sequence shown here is derived from an EMBL/GenBank/DDBJ whole genome shotgun (WGS) entry which is preliminary data.</text>
</comment>
<evidence type="ECO:0000313" key="1">
    <source>
        <dbReference type="EMBL" id="TWL21998.1"/>
    </source>
</evidence>
<dbReference type="EMBL" id="NILC01000030">
    <property type="protein sequence ID" value="TWL21998.1"/>
    <property type="molecule type" value="Genomic_DNA"/>
</dbReference>